<protein>
    <recommendedName>
        <fullName evidence="7">Peptidase A1 domain-containing protein</fullName>
    </recommendedName>
</protein>
<dbReference type="PROSITE" id="PS00141">
    <property type="entry name" value="ASP_PROTEASE"/>
    <property type="match status" value="1"/>
</dbReference>
<dbReference type="PANTHER" id="PTHR47966">
    <property type="entry name" value="BETA-SITE APP-CLEAVING ENZYME, ISOFORM A-RELATED"/>
    <property type="match status" value="1"/>
</dbReference>
<keyword evidence="3 6" id="KW-0064">Aspartyl protease</keyword>
<dbReference type="PROSITE" id="PS51767">
    <property type="entry name" value="PEPTIDASE_A1"/>
    <property type="match status" value="1"/>
</dbReference>
<dbReference type="InterPro" id="IPR033121">
    <property type="entry name" value="PEPTIDASE_A1"/>
</dbReference>
<evidence type="ECO:0000256" key="6">
    <source>
        <dbReference type="RuleBase" id="RU000454"/>
    </source>
</evidence>
<accession>A0A225BAS2</accession>
<reference evidence="8 9" key="1">
    <citation type="submission" date="2015-06" db="EMBL/GenBank/DDBJ databases">
        <title>Talaromyces atroroseus IBT 11181 draft genome.</title>
        <authorList>
            <person name="Rasmussen K.B."/>
            <person name="Rasmussen S."/>
            <person name="Petersen B."/>
            <person name="Sicheritz-Ponten T."/>
            <person name="Mortensen U.H."/>
            <person name="Thrane U."/>
        </authorList>
    </citation>
    <scope>NUCLEOTIDE SEQUENCE [LARGE SCALE GENOMIC DNA]</scope>
    <source>
        <strain evidence="8 9">IBT 11181</strain>
    </source>
</reference>
<dbReference type="InterPro" id="IPR021109">
    <property type="entry name" value="Peptidase_aspartic_dom_sf"/>
</dbReference>
<dbReference type="PRINTS" id="PR00792">
    <property type="entry name" value="PEPSIN"/>
</dbReference>
<evidence type="ECO:0000259" key="7">
    <source>
        <dbReference type="PROSITE" id="PS51767"/>
    </source>
</evidence>
<gene>
    <name evidence="8" type="ORF">UA08_00601</name>
</gene>
<dbReference type="CDD" id="cd06097">
    <property type="entry name" value="Aspergillopepsin_like"/>
    <property type="match status" value="1"/>
</dbReference>
<evidence type="ECO:0000313" key="8">
    <source>
        <dbReference type="EMBL" id="OKL64496.1"/>
    </source>
</evidence>
<evidence type="ECO:0000256" key="4">
    <source>
        <dbReference type="ARBA" id="ARBA00022801"/>
    </source>
</evidence>
<dbReference type="FunFam" id="2.40.70.10:FF:000092">
    <property type="entry name" value="Aspartic endopeptidase (AP1)"/>
    <property type="match status" value="1"/>
</dbReference>
<dbReference type="OrthoDB" id="2747330at2759"/>
<keyword evidence="4 6" id="KW-0378">Hydrolase</keyword>
<feature type="domain" description="Peptidase A1" evidence="7">
    <location>
        <begin position="90"/>
        <end position="414"/>
    </location>
</feature>
<evidence type="ECO:0000313" key="9">
    <source>
        <dbReference type="Proteomes" id="UP000214365"/>
    </source>
</evidence>
<dbReference type="STRING" id="1441469.A0A225BAS2"/>
<dbReference type="InterPro" id="IPR034163">
    <property type="entry name" value="Aspergillopepsin-like_cat_dom"/>
</dbReference>
<dbReference type="EMBL" id="LFMY01000001">
    <property type="protein sequence ID" value="OKL64496.1"/>
    <property type="molecule type" value="Genomic_DNA"/>
</dbReference>
<feature type="active site" evidence="5">
    <location>
        <position position="108"/>
    </location>
</feature>
<name>A0A225BAS2_TALAT</name>
<evidence type="ECO:0000256" key="5">
    <source>
        <dbReference type="PIRSR" id="PIRSR601461-1"/>
    </source>
</evidence>
<evidence type="ECO:0000256" key="3">
    <source>
        <dbReference type="ARBA" id="ARBA00022750"/>
    </source>
</evidence>
<dbReference type="InterPro" id="IPR001969">
    <property type="entry name" value="Aspartic_peptidase_AS"/>
</dbReference>
<keyword evidence="9" id="KW-1185">Reference proteome</keyword>
<comment type="caution">
    <text evidence="8">The sequence shown here is derived from an EMBL/GenBank/DDBJ whole genome shotgun (WGS) entry which is preliminary data.</text>
</comment>
<dbReference type="PANTHER" id="PTHR47966:SF1">
    <property type="entry name" value="ASPARTYL PROTEINASE"/>
    <property type="match status" value="1"/>
</dbReference>
<comment type="similarity">
    <text evidence="1 6">Belongs to the peptidase A1 family.</text>
</comment>
<dbReference type="GeneID" id="31000356"/>
<organism evidence="8 9">
    <name type="scientific">Talaromyces atroroseus</name>
    <dbReference type="NCBI Taxonomy" id="1441469"/>
    <lineage>
        <taxon>Eukaryota</taxon>
        <taxon>Fungi</taxon>
        <taxon>Dikarya</taxon>
        <taxon>Ascomycota</taxon>
        <taxon>Pezizomycotina</taxon>
        <taxon>Eurotiomycetes</taxon>
        <taxon>Eurotiomycetidae</taxon>
        <taxon>Eurotiales</taxon>
        <taxon>Trichocomaceae</taxon>
        <taxon>Talaromyces</taxon>
        <taxon>Talaromyces sect. Trachyspermi</taxon>
    </lineage>
</organism>
<evidence type="ECO:0000256" key="2">
    <source>
        <dbReference type="ARBA" id="ARBA00022670"/>
    </source>
</evidence>
<sequence length="425" mass="45431">MASKIKVILNPKYQRNGTKSYVHALRKFGFDPTLEGPYFHVNRVSQRGKFTTAEKRPIGGRTRIHRVLQKKTDGQTGDVPADDIQNDTEYLAQVGIGTPAQTLSLDFDSGSSDLWVWSTELPSSVQSSGSSHTIFDPSKSSTWKVSSGDTWKISYGDGSSASGNVGTDVLDLGGLKIQKQAIELAKELSSEFQQSEGDGLLGLAWDSINTVQPSAVKTPVDNLISQNLIPTDAQLFTAHLGEAAIKNDNSFYTFGYIDQDTVNATGGQITYAAVDNSQGFWTFDSTSATVNGKTITRSGNTAIADTGTTLALVDDDTVKAIYDAIPNSKYDSSQQGYVFPTNTPADQLPTVTFAVGDTQIAIQKSAFSFADAGSGYTYGGIQSRGSNPFDILGDTFLKGVYAVFDVGNVRFGAVARPETTSSSSS</sequence>
<dbReference type="Proteomes" id="UP000214365">
    <property type="component" value="Unassembled WGS sequence"/>
</dbReference>
<evidence type="ECO:0000256" key="1">
    <source>
        <dbReference type="ARBA" id="ARBA00007447"/>
    </source>
</evidence>
<dbReference type="InterPro" id="IPR001461">
    <property type="entry name" value="Aspartic_peptidase_A1"/>
</dbReference>
<dbReference type="SUPFAM" id="SSF50630">
    <property type="entry name" value="Acid proteases"/>
    <property type="match status" value="1"/>
</dbReference>
<dbReference type="GO" id="GO:0006508">
    <property type="term" value="P:proteolysis"/>
    <property type="evidence" value="ECO:0007669"/>
    <property type="project" value="UniProtKB-KW"/>
</dbReference>
<dbReference type="Pfam" id="PF00026">
    <property type="entry name" value="Asp"/>
    <property type="match status" value="1"/>
</dbReference>
<dbReference type="GO" id="GO:0004190">
    <property type="term" value="F:aspartic-type endopeptidase activity"/>
    <property type="evidence" value="ECO:0007669"/>
    <property type="project" value="UniProtKB-KW"/>
</dbReference>
<feature type="active site" evidence="5">
    <location>
        <position position="305"/>
    </location>
</feature>
<proteinExistence type="inferred from homology"/>
<dbReference type="AlphaFoldDB" id="A0A225BAS2"/>
<keyword evidence="2 6" id="KW-0645">Protease</keyword>
<dbReference type="RefSeq" id="XP_020124617.1">
    <property type="nucleotide sequence ID" value="XM_020260426.1"/>
</dbReference>
<dbReference type="Gene3D" id="2.40.70.10">
    <property type="entry name" value="Acid Proteases"/>
    <property type="match status" value="2"/>
</dbReference>